<gene>
    <name evidence="1" type="primary">MCYN0200</name>
    <name evidence="1" type="ORF">NCTC10186_00283</name>
</gene>
<dbReference type="KEGG" id="mgal:NCTC10186_00283"/>
<evidence type="ECO:0000313" key="2">
    <source>
        <dbReference type="Proteomes" id="UP000289862"/>
    </source>
</evidence>
<dbReference type="RefSeq" id="WP_119571925.1">
    <property type="nucleotide sequence ID" value="NZ_LR215031.1"/>
</dbReference>
<accession>A0A449AZ80</accession>
<dbReference type="OrthoDB" id="9990017at2"/>
<dbReference type="NCBIfam" id="NF045957">
    <property type="entry name" value="MHO_1590_dom"/>
    <property type="match status" value="1"/>
</dbReference>
<keyword evidence="2" id="KW-1185">Reference proteome</keyword>
<evidence type="ECO:0000313" key="1">
    <source>
        <dbReference type="EMBL" id="VEU72811.1"/>
    </source>
</evidence>
<dbReference type="Proteomes" id="UP000289862">
    <property type="component" value="Chromosome"/>
</dbReference>
<dbReference type="EMBL" id="LR215031">
    <property type="protein sequence ID" value="VEU72811.1"/>
    <property type="molecule type" value="Genomic_DNA"/>
</dbReference>
<name>A0A449AZ80_9BACT</name>
<protein>
    <submittedName>
        <fullName evidence="1">Uncharacterized protein</fullName>
    </submittedName>
</protein>
<dbReference type="AlphaFoldDB" id="A0A449AZ80"/>
<proteinExistence type="predicted"/>
<reference evidence="1 2" key="1">
    <citation type="submission" date="2019-01" db="EMBL/GenBank/DDBJ databases">
        <authorList>
            <consortium name="Pathogen Informatics"/>
        </authorList>
    </citation>
    <scope>NUCLEOTIDE SEQUENCE [LARGE SCALE GENOMIC DNA]</scope>
    <source>
        <strain evidence="1 2">NCTC10186</strain>
    </source>
</reference>
<organism evidence="1 2">
    <name type="scientific">Mycoplasmopsis gallopavonis</name>
    <dbReference type="NCBI Taxonomy" id="76629"/>
    <lineage>
        <taxon>Bacteria</taxon>
        <taxon>Bacillati</taxon>
        <taxon>Mycoplasmatota</taxon>
        <taxon>Mycoplasmoidales</taxon>
        <taxon>Metamycoplasmataceae</taxon>
        <taxon>Mycoplasmopsis</taxon>
    </lineage>
</organism>
<sequence length="140" mass="16382">MRLKKFLIISVAGLLISSSLGFGIYSLLRNSNFQPKKDFLLNNKPKKSKNVGSYFPSLQGQDFNSYIKKDEAGNYYLDQQIIMSIMKDLTYRFAVSDGNLEFDYKIIKGLNREDDYLILNVRYIFQNQIETKSYKIYIRS</sequence>